<dbReference type="PANTHER" id="PTHR42999:SF1">
    <property type="entry name" value="PENTAPEPTIDE REPEAT-CONTAINING PROTEIN"/>
    <property type="match status" value="1"/>
</dbReference>
<dbReference type="STRING" id="537007.BLAHAN_04572"/>
<evidence type="ECO:0000313" key="2">
    <source>
        <dbReference type="Proteomes" id="UP000003755"/>
    </source>
</evidence>
<dbReference type="SUPFAM" id="SSF141571">
    <property type="entry name" value="Pentapeptide repeat-like"/>
    <property type="match status" value="1"/>
</dbReference>
<keyword evidence="2" id="KW-1185">Reference proteome</keyword>
<sequence length="235" mass="26686">MSGSIRTRKAMSKKELKAPVIPKKLALVKDAKNILEESAEQEYEIINRLFENIFLTKIHAGHLEIKQTVFRGCRFTGCDFSETSFTNVRFVECDFSNSNFSDAYFKCCSFQKCKAVGADFYGSRINHVTFLECNFMETGFDAAHIGFVKIQDTDFTEAGFGKCRFVNFWVDNVCFRKASFFKTSLKDIDFATCDIEEIIVSDTMEELKGVKVNLAQAVSLAKRLGIIIKETENPL</sequence>
<dbReference type="HOGENOM" id="CLU_033401_5_0_9"/>
<reference evidence="1" key="1">
    <citation type="submission" date="2009-09" db="EMBL/GenBank/DDBJ databases">
        <authorList>
            <person name="Weinstock G."/>
            <person name="Sodergren E."/>
            <person name="Clifton S."/>
            <person name="Fulton L."/>
            <person name="Fulton B."/>
            <person name="Courtney L."/>
            <person name="Fronick C."/>
            <person name="Harrison M."/>
            <person name="Strong C."/>
            <person name="Farmer C."/>
            <person name="Delahaunty K."/>
            <person name="Markovic C."/>
            <person name="Hall O."/>
            <person name="Minx P."/>
            <person name="Tomlinson C."/>
            <person name="Mitreva M."/>
            <person name="Nelson J."/>
            <person name="Hou S."/>
            <person name="Wollam A."/>
            <person name="Pepin K.H."/>
            <person name="Johnson M."/>
            <person name="Bhonagiri V."/>
            <person name="Nash W.E."/>
            <person name="Warren W."/>
            <person name="Chinwalla A."/>
            <person name="Mardis E.R."/>
            <person name="Wilson R.K."/>
        </authorList>
    </citation>
    <scope>NUCLEOTIDE SEQUENCE [LARGE SCALE GENOMIC DNA]</scope>
    <source>
        <strain evidence="1">DSM 20583</strain>
    </source>
</reference>
<dbReference type="Proteomes" id="UP000003755">
    <property type="component" value="Unassembled WGS sequence"/>
</dbReference>
<organism evidence="1 2">
    <name type="scientific">Blautia hansenii DSM 20583</name>
    <dbReference type="NCBI Taxonomy" id="537007"/>
    <lineage>
        <taxon>Bacteria</taxon>
        <taxon>Bacillati</taxon>
        <taxon>Bacillota</taxon>
        <taxon>Clostridia</taxon>
        <taxon>Lachnospirales</taxon>
        <taxon>Lachnospiraceae</taxon>
        <taxon>Blautia</taxon>
    </lineage>
</organism>
<dbReference type="Pfam" id="PF13599">
    <property type="entry name" value="Pentapeptide_4"/>
    <property type="match status" value="1"/>
</dbReference>
<protein>
    <submittedName>
        <fullName evidence="1">Pentapeptide repeat protein</fullName>
    </submittedName>
</protein>
<dbReference type="KEGG" id="bhan:CGC63_01940"/>
<dbReference type="InterPro" id="IPR001646">
    <property type="entry name" value="5peptide_repeat"/>
</dbReference>
<dbReference type="AlphaFoldDB" id="C9L5C2"/>
<dbReference type="EMBL" id="ABYU02000011">
    <property type="protein sequence ID" value="EEX22354.1"/>
    <property type="molecule type" value="Genomic_DNA"/>
</dbReference>
<comment type="caution">
    <text evidence="1">The sequence shown here is derived from an EMBL/GenBank/DDBJ whole genome shotgun (WGS) entry which is preliminary data.</text>
</comment>
<evidence type="ECO:0000313" key="1">
    <source>
        <dbReference type="EMBL" id="EEX22354.1"/>
    </source>
</evidence>
<dbReference type="Gene3D" id="2.160.20.80">
    <property type="entry name" value="E3 ubiquitin-protein ligase SopA"/>
    <property type="match status" value="1"/>
</dbReference>
<accession>C9L5C2</accession>
<proteinExistence type="predicted"/>
<dbReference type="InterPro" id="IPR052949">
    <property type="entry name" value="PA_immunity-related"/>
</dbReference>
<dbReference type="eggNOG" id="COG1357">
    <property type="taxonomic scope" value="Bacteria"/>
</dbReference>
<name>C9L5C2_BLAHA</name>
<gene>
    <name evidence="1" type="ORF">BLAHAN_04572</name>
</gene>
<dbReference type="PANTHER" id="PTHR42999">
    <property type="entry name" value="ANTIBIOTIC RESISTANCE PROTEIN MCBG"/>
    <property type="match status" value="1"/>
</dbReference>